<evidence type="ECO:0000313" key="1">
    <source>
        <dbReference type="EMBL" id="SMB81944.1"/>
    </source>
</evidence>
<accession>A0A1W1UMK8</accession>
<organism evidence="1 2">
    <name type="scientific">Deinococcus hopiensis KR-140</name>
    <dbReference type="NCBI Taxonomy" id="695939"/>
    <lineage>
        <taxon>Bacteria</taxon>
        <taxon>Thermotogati</taxon>
        <taxon>Deinococcota</taxon>
        <taxon>Deinococci</taxon>
        <taxon>Deinococcales</taxon>
        <taxon>Deinococcaceae</taxon>
        <taxon>Deinococcus</taxon>
    </lineage>
</organism>
<dbReference type="Proteomes" id="UP000192582">
    <property type="component" value="Unassembled WGS sequence"/>
</dbReference>
<sequence>MTEQDRDGLLTADAELSLRRVGKEEPLLVDFSAVEKFCEASPAGFRKKIIAPFVVLDAPKSTIEIAFDPGVLPIERPRPPMGFRTTGFHLARLSTLVNKQLNEGEEGGSVMYGLKSLEQGVGCHTLFWPGSSFLPYVAYTL</sequence>
<name>A0A1W1UMK8_9DEIO</name>
<dbReference type="EMBL" id="FWWU01000005">
    <property type="protein sequence ID" value="SMB81944.1"/>
    <property type="molecule type" value="Genomic_DNA"/>
</dbReference>
<proteinExistence type="predicted"/>
<gene>
    <name evidence="1" type="ORF">SAMN00790413_04780</name>
</gene>
<reference evidence="1 2" key="1">
    <citation type="submission" date="2017-04" db="EMBL/GenBank/DDBJ databases">
        <authorList>
            <person name="Afonso C.L."/>
            <person name="Miller P.J."/>
            <person name="Scott M.A."/>
            <person name="Spackman E."/>
            <person name="Goraichik I."/>
            <person name="Dimitrov K.M."/>
            <person name="Suarez D.L."/>
            <person name="Swayne D.E."/>
        </authorList>
    </citation>
    <scope>NUCLEOTIDE SEQUENCE [LARGE SCALE GENOMIC DNA]</scope>
    <source>
        <strain evidence="1 2">KR-140</strain>
    </source>
</reference>
<dbReference type="AlphaFoldDB" id="A0A1W1UMK8"/>
<protein>
    <submittedName>
        <fullName evidence="1">Uncharacterized protein</fullName>
    </submittedName>
</protein>
<keyword evidence="2" id="KW-1185">Reference proteome</keyword>
<evidence type="ECO:0000313" key="2">
    <source>
        <dbReference type="Proteomes" id="UP000192582"/>
    </source>
</evidence>